<dbReference type="InterPro" id="IPR050230">
    <property type="entry name" value="CALM/Myosin/TropC-like"/>
</dbReference>
<evidence type="ECO:0000313" key="6">
    <source>
        <dbReference type="Proteomes" id="UP001431209"/>
    </source>
</evidence>
<gene>
    <name evidence="5" type="ORF">AKO1_011296</name>
</gene>
<dbReference type="AlphaFoldDB" id="A0AAW2YWI6"/>
<feature type="domain" description="EF-hand" evidence="4">
    <location>
        <begin position="51"/>
        <end position="86"/>
    </location>
</feature>
<evidence type="ECO:0000256" key="3">
    <source>
        <dbReference type="SAM" id="MobiDB-lite"/>
    </source>
</evidence>
<dbReference type="GO" id="GO:0016460">
    <property type="term" value="C:myosin II complex"/>
    <property type="evidence" value="ECO:0007669"/>
    <property type="project" value="TreeGrafter"/>
</dbReference>
<dbReference type="Gene3D" id="1.10.238.10">
    <property type="entry name" value="EF-hand"/>
    <property type="match status" value="2"/>
</dbReference>
<dbReference type="GO" id="GO:0005509">
    <property type="term" value="F:calcium ion binding"/>
    <property type="evidence" value="ECO:0007669"/>
    <property type="project" value="InterPro"/>
</dbReference>
<feature type="compositionally biased region" description="Polar residues" evidence="3">
    <location>
        <begin position="8"/>
        <end position="17"/>
    </location>
</feature>
<dbReference type="CDD" id="cd00051">
    <property type="entry name" value="EFh"/>
    <property type="match status" value="1"/>
</dbReference>
<evidence type="ECO:0000256" key="1">
    <source>
        <dbReference type="ARBA" id="ARBA00022737"/>
    </source>
</evidence>
<dbReference type="PANTHER" id="PTHR23048:SF0">
    <property type="entry name" value="CALMODULIN LIKE 3"/>
    <property type="match status" value="1"/>
</dbReference>
<dbReference type="PANTHER" id="PTHR23048">
    <property type="entry name" value="MYOSIN LIGHT CHAIN 1, 3"/>
    <property type="match status" value="1"/>
</dbReference>
<keyword evidence="2" id="KW-0106">Calcium</keyword>
<dbReference type="Pfam" id="PF13499">
    <property type="entry name" value="EF-hand_7"/>
    <property type="match status" value="1"/>
</dbReference>
<feature type="region of interest" description="Disordered" evidence="3">
    <location>
        <begin position="1"/>
        <end position="37"/>
    </location>
</feature>
<dbReference type="FunFam" id="1.10.238.10:FF:000003">
    <property type="entry name" value="Calmodulin A"/>
    <property type="match status" value="1"/>
</dbReference>
<dbReference type="Proteomes" id="UP001431209">
    <property type="component" value="Unassembled WGS sequence"/>
</dbReference>
<keyword evidence="1" id="KW-0677">Repeat</keyword>
<accession>A0AAW2YWI6</accession>
<dbReference type="InterPro" id="IPR018247">
    <property type="entry name" value="EF_Hand_1_Ca_BS"/>
</dbReference>
<name>A0AAW2YWI6_9EUKA</name>
<keyword evidence="6" id="KW-1185">Reference proteome</keyword>
<comment type="caution">
    <text evidence="5">The sequence shown here is derived from an EMBL/GenBank/DDBJ whole genome shotgun (WGS) entry which is preliminary data.</text>
</comment>
<reference evidence="5 6" key="1">
    <citation type="submission" date="2024-03" db="EMBL/GenBank/DDBJ databases">
        <title>The Acrasis kona genome and developmental transcriptomes reveal deep origins of eukaryotic multicellular pathways.</title>
        <authorList>
            <person name="Sheikh S."/>
            <person name="Fu C.-J."/>
            <person name="Brown M.W."/>
            <person name="Baldauf S.L."/>
        </authorList>
    </citation>
    <scope>NUCLEOTIDE SEQUENCE [LARGE SCALE GENOMIC DNA]</scope>
    <source>
        <strain evidence="5 6">ATCC MYA-3509</strain>
    </source>
</reference>
<dbReference type="EMBL" id="JAOPGA020000797">
    <property type="protein sequence ID" value="KAL0481847.1"/>
    <property type="molecule type" value="Genomic_DNA"/>
</dbReference>
<protein>
    <submittedName>
        <fullName evidence="5">Calcium-binding protein</fullName>
    </submittedName>
</protein>
<dbReference type="PROSITE" id="PS00018">
    <property type="entry name" value="EF_HAND_1"/>
    <property type="match status" value="2"/>
</dbReference>
<proteinExistence type="predicted"/>
<dbReference type="InterPro" id="IPR002048">
    <property type="entry name" value="EF_hand_dom"/>
</dbReference>
<feature type="domain" description="EF-hand" evidence="4">
    <location>
        <begin position="175"/>
        <end position="210"/>
    </location>
</feature>
<evidence type="ECO:0000313" key="5">
    <source>
        <dbReference type="EMBL" id="KAL0481847.1"/>
    </source>
</evidence>
<sequence>MTEKQTDIDGNQVSSKQPNDKKDENEPNSAAKQEEIMNEMLSKVEHPFEPDQIEELKSQFKMFDKMRDGRVPMKDMLSLMNTFIGLKVVQEELLDWINEHSPSLIDEQQKEATLSNVRIDFGTFIRILGDRFIKDKDQKVVTNRDLFNKFDLSANGVVGRYELQHLFKNMLGVNLTEQEVTDMMKDTDVNSDGFMEFDEFEQLMKKLFTNDGESKKSASTPSK</sequence>
<dbReference type="PROSITE" id="PS50222">
    <property type="entry name" value="EF_HAND_2"/>
    <property type="match status" value="2"/>
</dbReference>
<dbReference type="SMART" id="SM00054">
    <property type="entry name" value="EFh"/>
    <property type="match status" value="3"/>
</dbReference>
<organism evidence="5 6">
    <name type="scientific">Acrasis kona</name>
    <dbReference type="NCBI Taxonomy" id="1008807"/>
    <lineage>
        <taxon>Eukaryota</taxon>
        <taxon>Discoba</taxon>
        <taxon>Heterolobosea</taxon>
        <taxon>Tetramitia</taxon>
        <taxon>Eutetramitia</taxon>
        <taxon>Acrasidae</taxon>
        <taxon>Acrasis</taxon>
    </lineage>
</organism>
<dbReference type="InterPro" id="IPR011992">
    <property type="entry name" value="EF-hand-dom_pair"/>
</dbReference>
<dbReference type="SUPFAM" id="SSF47473">
    <property type="entry name" value="EF-hand"/>
    <property type="match status" value="1"/>
</dbReference>
<evidence type="ECO:0000259" key="4">
    <source>
        <dbReference type="PROSITE" id="PS50222"/>
    </source>
</evidence>
<evidence type="ECO:0000256" key="2">
    <source>
        <dbReference type="ARBA" id="ARBA00022837"/>
    </source>
</evidence>